<sequence length="146" mass="16376">MSNLESGHYIINNAGSSIGRYMVEDLSLRPKRIVTLPQGVVPFHWIIEKVNDKYLLKAIGCATGEYEGHVYAFLIDQGRAEHWVLEPVHGQVPNCFAIRTQDGKKGWVAQEASNHGDLKTVKCEPLSGSNGNYPAKEIFQFFHTTF</sequence>
<protein>
    <submittedName>
        <fullName evidence="1">Uncharacterized protein</fullName>
    </submittedName>
</protein>
<accession>A0ABR3A5S8</accession>
<evidence type="ECO:0000313" key="2">
    <source>
        <dbReference type="Proteomes" id="UP001437256"/>
    </source>
</evidence>
<name>A0ABR3A5S8_9AGAR</name>
<dbReference type="CDD" id="cd23428">
    <property type="entry name" value="beta-trefoil_Ricin_SPI"/>
    <property type="match status" value="1"/>
</dbReference>
<keyword evidence="2" id="KW-1185">Reference proteome</keyword>
<dbReference type="EMBL" id="JBBXMP010000015">
    <property type="protein sequence ID" value="KAL0068948.1"/>
    <property type="molecule type" value="Genomic_DNA"/>
</dbReference>
<reference evidence="1 2" key="1">
    <citation type="submission" date="2024-05" db="EMBL/GenBank/DDBJ databases">
        <title>A draft genome resource for the thread blight pathogen Marasmius tenuissimus strain MS-2.</title>
        <authorList>
            <person name="Yulfo-Soto G.E."/>
            <person name="Baruah I.K."/>
            <person name="Amoako-Attah I."/>
            <person name="Bukari Y."/>
            <person name="Meinhardt L.W."/>
            <person name="Bailey B.A."/>
            <person name="Cohen S.P."/>
        </authorList>
    </citation>
    <scope>NUCLEOTIDE SEQUENCE [LARGE SCALE GENOMIC DNA]</scope>
    <source>
        <strain evidence="1 2">MS-2</strain>
    </source>
</reference>
<evidence type="ECO:0000313" key="1">
    <source>
        <dbReference type="EMBL" id="KAL0068948.1"/>
    </source>
</evidence>
<dbReference type="InterPro" id="IPR031755">
    <property type="entry name" value="Inhibitor_I66"/>
</dbReference>
<dbReference type="Pfam" id="PF16850">
    <property type="entry name" value="Inhibitor_I66"/>
    <property type="match status" value="1"/>
</dbReference>
<comment type="caution">
    <text evidence="1">The sequence shown here is derived from an EMBL/GenBank/DDBJ whole genome shotgun (WGS) entry which is preliminary data.</text>
</comment>
<gene>
    <name evidence="1" type="ORF">AAF712_003941</name>
</gene>
<proteinExistence type="predicted"/>
<dbReference type="Proteomes" id="UP001437256">
    <property type="component" value="Unassembled WGS sequence"/>
</dbReference>
<organism evidence="1 2">
    <name type="scientific">Marasmius tenuissimus</name>
    <dbReference type="NCBI Taxonomy" id="585030"/>
    <lineage>
        <taxon>Eukaryota</taxon>
        <taxon>Fungi</taxon>
        <taxon>Dikarya</taxon>
        <taxon>Basidiomycota</taxon>
        <taxon>Agaricomycotina</taxon>
        <taxon>Agaricomycetes</taxon>
        <taxon>Agaricomycetidae</taxon>
        <taxon>Agaricales</taxon>
        <taxon>Marasmiineae</taxon>
        <taxon>Marasmiaceae</taxon>
        <taxon>Marasmius</taxon>
    </lineage>
</organism>
<dbReference type="Gene3D" id="2.80.10.50">
    <property type="match status" value="1"/>
</dbReference>